<dbReference type="Proteomes" id="UP000000849">
    <property type="component" value="Chromosome"/>
</dbReference>
<dbReference type="EMBL" id="CP001964">
    <property type="protein sequence ID" value="ADG76553.1"/>
    <property type="molecule type" value="Genomic_DNA"/>
</dbReference>
<dbReference type="RefSeq" id="WP_013118881.1">
    <property type="nucleotide sequence ID" value="NC_014151.1"/>
</dbReference>
<keyword evidence="2" id="KW-1133">Transmembrane helix</keyword>
<dbReference type="STRING" id="446466.Cfla_3684"/>
<dbReference type="AlphaFoldDB" id="D5UE77"/>
<organism evidence="4 5">
    <name type="scientific">Cellulomonas flavigena (strain ATCC 482 / DSM 20109 / BCRC 11376 / JCM 18109 / NBRC 3775 / NCIMB 8073 / NRS 134)</name>
    <dbReference type="NCBI Taxonomy" id="446466"/>
    <lineage>
        <taxon>Bacteria</taxon>
        <taxon>Bacillati</taxon>
        <taxon>Actinomycetota</taxon>
        <taxon>Actinomycetes</taxon>
        <taxon>Micrococcales</taxon>
        <taxon>Cellulomonadaceae</taxon>
        <taxon>Cellulomonas</taxon>
    </lineage>
</organism>
<evidence type="ECO:0000313" key="5">
    <source>
        <dbReference type="Proteomes" id="UP000000849"/>
    </source>
</evidence>
<gene>
    <name evidence="4" type="ordered locus">Cfla_3684</name>
</gene>
<keyword evidence="2" id="KW-0472">Membrane</keyword>
<dbReference type="HOGENOM" id="CLU_1445238_0_0_11"/>
<feature type="transmembrane region" description="Helical" evidence="2">
    <location>
        <begin position="145"/>
        <end position="166"/>
    </location>
</feature>
<evidence type="ECO:0000256" key="1">
    <source>
        <dbReference type="SAM" id="MobiDB-lite"/>
    </source>
</evidence>
<keyword evidence="2" id="KW-0812">Transmembrane</keyword>
<evidence type="ECO:0000313" key="4">
    <source>
        <dbReference type="EMBL" id="ADG76553.1"/>
    </source>
</evidence>
<keyword evidence="3" id="KW-0732">Signal</keyword>
<feature type="region of interest" description="Disordered" evidence="1">
    <location>
        <begin position="32"/>
        <end position="142"/>
    </location>
</feature>
<keyword evidence="5" id="KW-1185">Reference proteome</keyword>
<proteinExistence type="predicted"/>
<feature type="compositionally biased region" description="Basic and acidic residues" evidence="1">
    <location>
        <begin position="119"/>
        <end position="136"/>
    </location>
</feature>
<evidence type="ECO:0000256" key="2">
    <source>
        <dbReference type="SAM" id="Phobius"/>
    </source>
</evidence>
<dbReference type="KEGG" id="cfl:Cfla_3684"/>
<feature type="compositionally biased region" description="Basic residues" evidence="1">
    <location>
        <begin position="167"/>
        <end position="179"/>
    </location>
</feature>
<sequence length="187" mass="18885">MHPALVRLPVAVALAVPLLGVTTSAMAAPESAAVVQQDTTDHDTTEHDPAPADAGTDTDQQGDGPALEQTAPIQDMEGMAPMEGMDHSGAGEDSTHDEGHDAGTGSEDTAPRDTGGVGAEHDSTTGEHGDGGHADEGTASAPRPLAAALSTFAGVNSAVLVAAAVLRRRDRARPRHRPRAGATPFPA</sequence>
<protein>
    <submittedName>
        <fullName evidence="4">Uncharacterized protein</fullName>
    </submittedName>
</protein>
<evidence type="ECO:0000256" key="3">
    <source>
        <dbReference type="SAM" id="SignalP"/>
    </source>
</evidence>
<feature type="chain" id="PRO_5003077702" evidence="3">
    <location>
        <begin position="28"/>
        <end position="187"/>
    </location>
</feature>
<feature type="compositionally biased region" description="Basic and acidic residues" evidence="1">
    <location>
        <begin position="84"/>
        <end position="101"/>
    </location>
</feature>
<accession>D5UE77</accession>
<feature type="compositionally biased region" description="Basic and acidic residues" evidence="1">
    <location>
        <begin position="39"/>
        <end position="50"/>
    </location>
</feature>
<feature type="region of interest" description="Disordered" evidence="1">
    <location>
        <begin position="167"/>
        <end position="187"/>
    </location>
</feature>
<name>D5UE77_CELFN</name>
<reference evidence="4 5" key="1">
    <citation type="journal article" date="2010" name="Stand. Genomic Sci.">
        <title>Complete genome sequence of Cellulomonas flavigena type strain (134).</title>
        <authorList>
            <person name="Abt B."/>
            <person name="Foster B."/>
            <person name="Lapidus A."/>
            <person name="Clum A."/>
            <person name="Sun H."/>
            <person name="Pukall R."/>
            <person name="Lucas S."/>
            <person name="Glavina Del Rio T."/>
            <person name="Nolan M."/>
            <person name="Tice H."/>
            <person name="Cheng J.F."/>
            <person name="Pitluck S."/>
            <person name="Liolios K."/>
            <person name="Ivanova N."/>
            <person name="Mavromatis K."/>
            <person name="Ovchinnikova G."/>
            <person name="Pati A."/>
            <person name="Goodwin L."/>
            <person name="Chen A."/>
            <person name="Palaniappan K."/>
            <person name="Land M."/>
            <person name="Hauser L."/>
            <person name="Chang Y.J."/>
            <person name="Jeffries C.D."/>
            <person name="Rohde M."/>
            <person name="Goker M."/>
            <person name="Woyke T."/>
            <person name="Bristow J."/>
            <person name="Eisen J.A."/>
            <person name="Markowitz V."/>
            <person name="Hugenholtz P."/>
            <person name="Kyrpides N.C."/>
            <person name="Klenk H.P."/>
        </authorList>
    </citation>
    <scope>NUCLEOTIDE SEQUENCE [LARGE SCALE GENOMIC DNA]</scope>
    <source>
        <strain evidence="5">ATCC 482 / DSM 20109 / BCRC 11376 / JCM 18109 / NBRC 3775 / NCIMB 8073 / NRS 134</strain>
    </source>
</reference>
<feature type="compositionally biased region" description="Low complexity" evidence="1">
    <location>
        <begin position="51"/>
        <end position="64"/>
    </location>
</feature>
<feature type="signal peptide" evidence="3">
    <location>
        <begin position="1"/>
        <end position="27"/>
    </location>
</feature>